<name>A0ACB9MQD2_9MYRT</name>
<organism evidence="1 2">
    <name type="scientific">Melastoma candidum</name>
    <dbReference type="NCBI Taxonomy" id="119954"/>
    <lineage>
        <taxon>Eukaryota</taxon>
        <taxon>Viridiplantae</taxon>
        <taxon>Streptophyta</taxon>
        <taxon>Embryophyta</taxon>
        <taxon>Tracheophyta</taxon>
        <taxon>Spermatophyta</taxon>
        <taxon>Magnoliopsida</taxon>
        <taxon>eudicotyledons</taxon>
        <taxon>Gunneridae</taxon>
        <taxon>Pentapetalae</taxon>
        <taxon>rosids</taxon>
        <taxon>malvids</taxon>
        <taxon>Myrtales</taxon>
        <taxon>Melastomataceae</taxon>
        <taxon>Melastomatoideae</taxon>
        <taxon>Melastomateae</taxon>
        <taxon>Melastoma</taxon>
    </lineage>
</organism>
<accession>A0ACB9MQD2</accession>
<evidence type="ECO:0000313" key="2">
    <source>
        <dbReference type="Proteomes" id="UP001057402"/>
    </source>
</evidence>
<sequence>MVEGEFNFWVPGSMLYRHEIRSEDTRLDDTFPLLSSDRGYSSLSPMSRLRKIEEGRKELMEMIRDMPESCYELSLKDIVVNQHPEAGLESCPARTEAEVDDKQRKNKKKRTMKDASTRPSQVTRTSSMEAGSFLIRMFLPAFLTSSKKPASGHRSKSSQPLFSPRVSLDWSDRREISKDLKVGRRPFPGEDWSPEGTSRSKSCTSRIERGGGGFLSRCWPFGGTNNSKAKVIKGKMIRQKTCVF</sequence>
<dbReference type="Proteomes" id="UP001057402">
    <property type="component" value="Chromosome 9"/>
</dbReference>
<protein>
    <submittedName>
        <fullName evidence="1">Uncharacterized protein</fullName>
    </submittedName>
</protein>
<evidence type="ECO:0000313" key="1">
    <source>
        <dbReference type="EMBL" id="KAI4326145.1"/>
    </source>
</evidence>
<reference evidence="2" key="1">
    <citation type="journal article" date="2023" name="Front. Plant Sci.">
        <title>Chromosomal-level genome assembly of Melastoma candidum provides insights into trichome evolution.</title>
        <authorList>
            <person name="Zhong Y."/>
            <person name="Wu W."/>
            <person name="Sun C."/>
            <person name="Zou P."/>
            <person name="Liu Y."/>
            <person name="Dai S."/>
            <person name="Zhou R."/>
        </authorList>
    </citation>
    <scope>NUCLEOTIDE SEQUENCE [LARGE SCALE GENOMIC DNA]</scope>
</reference>
<comment type="caution">
    <text evidence="1">The sequence shown here is derived from an EMBL/GenBank/DDBJ whole genome shotgun (WGS) entry which is preliminary data.</text>
</comment>
<dbReference type="EMBL" id="CM042888">
    <property type="protein sequence ID" value="KAI4326145.1"/>
    <property type="molecule type" value="Genomic_DNA"/>
</dbReference>
<proteinExistence type="predicted"/>
<gene>
    <name evidence="1" type="ORF">MLD38_031485</name>
</gene>
<keyword evidence="2" id="KW-1185">Reference proteome</keyword>